<dbReference type="PANTHER" id="PTHR43400">
    <property type="entry name" value="FUMARATE REDUCTASE"/>
    <property type="match status" value="1"/>
</dbReference>
<evidence type="ECO:0000259" key="5">
    <source>
        <dbReference type="Pfam" id="PF00890"/>
    </source>
</evidence>
<evidence type="ECO:0000313" key="7">
    <source>
        <dbReference type="Proteomes" id="UP000246410"/>
    </source>
</evidence>
<dbReference type="Gene3D" id="3.90.700.10">
    <property type="entry name" value="Succinate dehydrogenase/fumarate reductase flavoprotein, catalytic domain"/>
    <property type="match status" value="1"/>
</dbReference>
<dbReference type="GO" id="GO:0033765">
    <property type="term" value="F:steroid dehydrogenase activity, acting on the CH-CH group of donors"/>
    <property type="evidence" value="ECO:0007669"/>
    <property type="project" value="UniProtKB-ARBA"/>
</dbReference>
<dbReference type="PANTHER" id="PTHR43400:SF10">
    <property type="entry name" value="3-OXOSTEROID 1-DEHYDROGENASE"/>
    <property type="match status" value="1"/>
</dbReference>
<dbReference type="InterPro" id="IPR050315">
    <property type="entry name" value="FAD-oxidoreductase_2"/>
</dbReference>
<organism evidence="6 7">
    <name type="scientific">Nocardia neocaledoniensis</name>
    <dbReference type="NCBI Taxonomy" id="236511"/>
    <lineage>
        <taxon>Bacteria</taxon>
        <taxon>Bacillati</taxon>
        <taxon>Actinomycetota</taxon>
        <taxon>Actinomycetes</taxon>
        <taxon>Mycobacteriales</taxon>
        <taxon>Nocardiaceae</taxon>
        <taxon>Nocardia</taxon>
    </lineage>
</organism>
<feature type="domain" description="FAD-dependent oxidoreductase 2 FAD-binding" evidence="5">
    <location>
        <begin position="27"/>
        <end position="466"/>
    </location>
</feature>
<keyword evidence="2" id="KW-0285">Flavoprotein</keyword>
<gene>
    <name evidence="6" type="ORF">DFR69_10642</name>
</gene>
<dbReference type="Gene3D" id="3.50.50.60">
    <property type="entry name" value="FAD/NAD(P)-binding domain"/>
    <property type="match status" value="1"/>
</dbReference>
<dbReference type="InterPro" id="IPR027477">
    <property type="entry name" value="Succ_DH/fumarate_Rdtase_cat_sf"/>
</dbReference>
<evidence type="ECO:0000256" key="1">
    <source>
        <dbReference type="ARBA" id="ARBA00001974"/>
    </source>
</evidence>
<dbReference type="SUPFAM" id="SSF56425">
    <property type="entry name" value="Succinate dehydrogenase/fumarate reductase flavoprotein, catalytic domain"/>
    <property type="match status" value="1"/>
</dbReference>
<dbReference type="Pfam" id="PF00890">
    <property type="entry name" value="FAD_binding_2"/>
    <property type="match status" value="1"/>
</dbReference>
<dbReference type="AlphaFoldDB" id="A0A317NG00"/>
<keyword evidence="3" id="KW-0274">FAD</keyword>
<evidence type="ECO:0000313" key="6">
    <source>
        <dbReference type="EMBL" id="PWV74231.1"/>
    </source>
</evidence>
<accession>A0A317NG00</accession>
<dbReference type="RefSeq" id="WP_110038705.1">
    <property type="nucleotide sequence ID" value="NZ_QGTL01000006.1"/>
</dbReference>
<comment type="caution">
    <text evidence="6">The sequence shown here is derived from an EMBL/GenBank/DDBJ whole genome shotgun (WGS) entry which is preliminary data.</text>
</comment>
<dbReference type="InterPro" id="IPR003953">
    <property type="entry name" value="FAD-dep_OxRdtase_2_FAD-bd"/>
</dbReference>
<dbReference type="InterPro" id="IPR036188">
    <property type="entry name" value="FAD/NAD-bd_sf"/>
</dbReference>
<dbReference type="NCBIfam" id="NF005512">
    <property type="entry name" value="PRK07121.1-5"/>
    <property type="match status" value="1"/>
</dbReference>
<dbReference type="Proteomes" id="UP000246410">
    <property type="component" value="Unassembled WGS sequence"/>
</dbReference>
<name>A0A317NG00_9NOCA</name>
<proteinExistence type="predicted"/>
<evidence type="ECO:0000256" key="3">
    <source>
        <dbReference type="ARBA" id="ARBA00022827"/>
    </source>
</evidence>
<evidence type="ECO:0000256" key="4">
    <source>
        <dbReference type="ARBA" id="ARBA00023002"/>
    </source>
</evidence>
<keyword evidence="7" id="KW-1185">Reference proteome</keyword>
<dbReference type="GO" id="GO:0008202">
    <property type="term" value="P:steroid metabolic process"/>
    <property type="evidence" value="ECO:0007669"/>
    <property type="project" value="UniProtKB-ARBA"/>
</dbReference>
<dbReference type="NCBIfam" id="NF005510">
    <property type="entry name" value="PRK07121.1-3"/>
    <property type="match status" value="1"/>
</dbReference>
<keyword evidence="4" id="KW-0560">Oxidoreductase</keyword>
<dbReference type="SUPFAM" id="SSF51905">
    <property type="entry name" value="FAD/NAD(P)-binding domain"/>
    <property type="match status" value="1"/>
</dbReference>
<evidence type="ECO:0000256" key="2">
    <source>
        <dbReference type="ARBA" id="ARBA00022630"/>
    </source>
</evidence>
<reference evidence="6 7" key="1">
    <citation type="submission" date="2018-05" db="EMBL/GenBank/DDBJ databases">
        <title>Genomic Encyclopedia of Type Strains, Phase IV (KMG-IV): sequencing the most valuable type-strain genomes for metagenomic binning, comparative biology and taxonomic classification.</title>
        <authorList>
            <person name="Goeker M."/>
        </authorList>
    </citation>
    <scope>NUCLEOTIDE SEQUENCE [LARGE SCALE GENOMIC DNA]</scope>
    <source>
        <strain evidence="6 7">DSM 44717</strain>
    </source>
</reference>
<protein>
    <submittedName>
        <fullName evidence="6">3-oxo-5alpha-steroid 4-dehydrogenase</fullName>
    </submittedName>
</protein>
<sequence length="496" mass="52787">MTEQPHRIDTVRPLRAHEVTNWDFEADVVVAGFGIAGVCAAIEAARAGARVLILERTGGWGGAAALAGGFVYLGGGTPLQQALGFDDTPENMAAFLTAALGPGVDTAKIEDYCAGSVEHYNWLVECGVPFKESFWGEPGWEPPHDEGLMYSGGENAAPFLDIAKPAPRGHVPQMANKKTGERSGGYMLMKPLADTVAELGVEVEYDTRIRRLVVDDEDRVVGLLATKYGKTVTVRAARGVVLATGSFAYDTEMIDRYTPRLSGRPGAAIEEHDGIGIRLAQALGAELAHMDASEVAIFGDPQMMARGILVNGRGQRYVTEDTYPGRIGQATLLQNDNQAFLVIDEASLEEALATESATPFFRFPPKWVAETVAELESEMGLPEQTLQTTVDTYNRHAANGSDPLLGKKPEWVRPLTPPLAGFDLRGFTAGFTLGGLRTDLDSRVLHVSGEPIAGLYAAGRCTSGLCAYGYVSGASLGDGSFYGRRAGKAAAASGTD</sequence>
<comment type="cofactor">
    <cofactor evidence="1">
        <name>FAD</name>
        <dbReference type="ChEBI" id="CHEBI:57692"/>
    </cofactor>
</comment>
<dbReference type="EMBL" id="QGTL01000006">
    <property type="protein sequence ID" value="PWV74231.1"/>
    <property type="molecule type" value="Genomic_DNA"/>
</dbReference>